<dbReference type="RefSeq" id="XP_009543275.1">
    <property type="nucleotide sequence ID" value="XM_009544980.1"/>
</dbReference>
<evidence type="ECO:0000256" key="1">
    <source>
        <dbReference type="ARBA" id="ARBA00004245"/>
    </source>
</evidence>
<protein>
    <recommendedName>
        <fullName evidence="11">Spindle pole body component</fullName>
    </recommendedName>
</protein>
<dbReference type="OrthoDB" id="66546at2759"/>
<gene>
    <name evidence="9" type="ORF">HETIRDRAFT_62800</name>
</gene>
<dbReference type="InterPro" id="IPR042241">
    <property type="entry name" value="GCP_C_sf"/>
</dbReference>
<feature type="compositionally biased region" description="Low complexity" evidence="6">
    <location>
        <begin position="23"/>
        <end position="42"/>
    </location>
</feature>
<proteinExistence type="inferred from homology"/>
<comment type="subcellular location">
    <subcellularLocation>
        <location evidence="1">Cytoplasm</location>
        <location evidence="1">Cytoskeleton</location>
    </subcellularLocation>
</comment>
<keyword evidence="4" id="KW-0493">Microtubule</keyword>
<feature type="compositionally biased region" description="Acidic residues" evidence="6">
    <location>
        <begin position="1053"/>
        <end position="1063"/>
    </location>
</feature>
<dbReference type="eggNOG" id="KOG4344">
    <property type="taxonomic scope" value="Eukaryota"/>
</dbReference>
<evidence type="ECO:0000256" key="5">
    <source>
        <dbReference type="ARBA" id="ARBA00023212"/>
    </source>
</evidence>
<name>W4KEC7_HETIT</name>
<dbReference type="GO" id="GO:0005874">
    <property type="term" value="C:microtubule"/>
    <property type="evidence" value="ECO:0007669"/>
    <property type="project" value="UniProtKB-KW"/>
</dbReference>
<evidence type="ECO:0000256" key="3">
    <source>
        <dbReference type="ARBA" id="ARBA00022490"/>
    </source>
</evidence>
<dbReference type="GeneID" id="20678617"/>
<dbReference type="KEGG" id="hir:HETIRDRAFT_62800"/>
<keyword evidence="5" id="KW-0206">Cytoskeleton</keyword>
<accession>W4KEC7</accession>
<dbReference type="GO" id="GO:0051011">
    <property type="term" value="F:microtubule minus-end binding"/>
    <property type="evidence" value="ECO:0007669"/>
    <property type="project" value="TreeGrafter"/>
</dbReference>
<organism evidence="9 10">
    <name type="scientific">Heterobasidion irregulare (strain TC 32-1)</name>
    <dbReference type="NCBI Taxonomy" id="747525"/>
    <lineage>
        <taxon>Eukaryota</taxon>
        <taxon>Fungi</taxon>
        <taxon>Dikarya</taxon>
        <taxon>Basidiomycota</taxon>
        <taxon>Agaricomycotina</taxon>
        <taxon>Agaricomycetes</taxon>
        <taxon>Russulales</taxon>
        <taxon>Bondarzewiaceae</taxon>
        <taxon>Heterobasidion</taxon>
        <taxon>Heterobasidion annosum species complex</taxon>
    </lineage>
</organism>
<feature type="compositionally biased region" description="Low complexity" evidence="6">
    <location>
        <begin position="283"/>
        <end position="293"/>
    </location>
</feature>
<dbReference type="GO" id="GO:0051225">
    <property type="term" value="P:spindle assembly"/>
    <property type="evidence" value="ECO:0007669"/>
    <property type="project" value="TreeGrafter"/>
</dbReference>
<dbReference type="AlphaFoldDB" id="W4KEC7"/>
<feature type="domain" description="Gamma tubulin complex component C-terminal" evidence="7">
    <location>
        <begin position="773"/>
        <end position="1047"/>
    </location>
</feature>
<dbReference type="Proteomes" id="UP000030671">
    <property type="component" value="Unassembled WGS sequence"/>
</dbReference>
<dbReference type="GO" id="GO:0000930">
    <property type="term" value="C:gamma-tubulin complex"/>
    <property type="evidence" value="ECO:0007669"/>
    <property type="project" value="TreeGrafter"/>
</dbReference>
<dbReference type="GO" id="GO:0000922">
    <property type="term" value="C:spindle pole"/>
    <property type="evidence" value="ECO:0007669"/>
    <property type="project" value="InterPro"/>
</dbReference>
<dbReference type="InParanoid" id="W4KEC7"/>
<evidence type="ECO:0000313" key="10">
    <source>
        <dbReference type="Proteomes" id="UP000030671"/>
    </source>
</evidence>
<keyword evidence="10" id="KW-1185">Reference proteome</keyword>
<feature type="region of interest" description="Disordered" evidence="6">
    <location>
        <begin position="1"/>
        <end position="93"/>
    </location>
</feature>
<feature type="domain" description="Gamma tubulin complex component protein N-terminal" evidence="8">
    <location>
        <begin position="385"/>
        <end position="752"/>
    </location>
</feature>
<dbReference type="GO" id="GO:0005816">
    <property type="term" value="C:spindle pole body"/>
    <property type="evidence" value="ECO:0007669"/>
    <property type="project" value="UniProtKB-ARBA"/>
</dbReference>
<dbReference type="Gene3D" id="1.20.120.1900">
    <property type="entry name" value="Gamma-tubulin complex, C-terminal domain"/>
    <property type="match status" value="1"/>
</dbReference>
<dbReference type="GO" id="GO:0043015">
    <property type="term" value="F:gamma-tubulin binding"/>
    <property type="evidence" value="ECO:0007669"/>
    <property type="project" value="InterPro"/>
</dbReference>
<sequence>MKRSESTPNSFPRPLSSASSVGRPLSSASSIRPSSRASLRPPSTTPNHTPSAPYNLRPSSSASIGRPVSRISQRPYSRLSQRPPTRQSPRLASLSQALVTQTTGLSPETEEASFRTAVDYVSKSLDPGLKAAPSTDLKAIDGHIRGFSRKARINNQDSWATALETTYTHLKDQVEGNKDFDQEIPLSRLPDHLQFLILLSLPPTQLTINHANNLLESARNPPDPPPTLSWKDILAEEPFEGQHWEGVYGLPAGSTVEGWEIRSPGSTPPLSPIPSDDLRDLNRSLSSLNSPLSDETDTSPLLLPQQIGPVPDLTDLYAHRRDVAKLQSRQYWRSEWQTDASPTDPFNLGDASTLGPSLSRVLGEDQNLNLDNFIKEKYIHEHDAVREILMALQGRKNLLLKWSYYDHSTFAFEANAPRLIHLTLTAQASILASFAQTATILEHLRKFTACILDQSSRAPDVSNNSSHLARYNRRITRTIEACSDAVSSQLRRFDRWCAAKEEEICLARSGFGPSLIVSLLSLEKAIKDAFSQTFSILLEVLRIVMRRASRSQDTDAEVWMLAELPSRMPPSVVTTLLLDSLLESAQEHMSMGDHVTSDALMNVFVETAAPIWSLVGQWLKNGMPIQDPVDRHSLYNHSALDDEFFVEDNELPILDPDFWTEGYALRDGSAEGETGMKALPTFLTHIAPYILSAGKAIGLLRALEMPITPGEDDSRLWMSRWPPFDAIVETHSQHESLTLSIDDLTRLVYDELLPRCRMAQARLAHVIIEDGELWPHLTALEGLYLMRRIDVISLVSDVLFNKMDSHQTWTDFHFLNSAFRDITDMSKEKWIDSSLVRLSYRGGRDKTGDRTVKSIDGLLLEYAAPFPLTYVFNPHGFQVYNAIFVFLLQIRRAKTTLERILVRGAVVTQSRGASELKPFHAMRSKLSWFINTFLDFIMTHVLHSQLLSFHALLRQAKSLDDIIQLHDEHIDKLEGRCFLQPQTSALHRAFLSILDMSLHFTDCFIAFAGDATYDVSRQSIASIQPHRSRRQKRQRKNTIGFFQTLSQPPDFSGDSDTDEEDPLGEYSHEPSFSMTTSSISFVEEDPFTQINKMSSELDGLIRFIRRSVESLAGGASEAASIFGIFAFALEDWDR</sequence>
<evidence type="ECO:0000313" key="9">
    <source>
        <dbReference type="EMBL" id="ETW84094.1"/>
    </source>
</evidence>
<dbReference type="EMBL" id="KI925456">
    <property type="protein sequence ID" value="ETW84094.1"/>
    <property type="molecule type" value="Genomic_DNA"/>
</dbReference>
<evidence type="ECO:0000259" key="7">
    <source>
        <dbReference type="Pfam" id="PF04130"/>
    </source>
</evidence>
<dbReference type="Pfam" id="PF17681">
    <property type="entry name" value="GCP_N_terminal"/>
    <property type="match status" value="1"/>
</dbReference>
<evidence type="ECO:0000256" key="6">
    <source>
        <dbReference type="SAM" id="MobiDB-lite"/>
    </source>
</evidence>
<dbReference type="InterPro" id="IPR007259">
    <property type="entry name" value="GCP"/>
</dbReference>
<dbReference type="InterPro" id="IPR040457">
    <property type="entry name" value="GCP_C"/>
</dbReference>
<feature type="compositionally biased region" description="Polar residues" evidence="6">
    <location>
        <begin position="45"/>
        <end position="63"/>
    </location>
</feature>
<dbReference type="GO" id="GO:0007020">
    <property type="term" value="P:microtubule nucleation"/>
    <property type="evidence" value="ECO:0007669"/>
    <property type="project" value="InterPro"/>
</dbReference>
<evidence type="ECO:0000256" key="4">
    <source>
        <dbReference type="ARBA" id="ARBA00022701"/>
    </source>
</evidence>
<feature type="region of interest" description="Disordered" evidence="6">
    <location>
        <begin position="1043"/>
        <end position="1072"/>
    </location>
</feature>
<feature type="region of interest" description="Disordered" evidence="6">
    <location>
        <begin position="259"/>
        <end position="305"/>
    </location>
</feature>
<dbReference type="PANTHER" id="PTHR19302">
    <property type="entry name" value="GAMMA TUBULIN COMPLEX PROTEIN"/>
    <property type="match status" value="1"/>
</dbReference>
<dbReference type="CDD" id="cd22572">
    <property type="entry name" value="GCP5_NTD"/>
    <property type="match status" value="1"/>
</dbReference>
<dbReference type="HOGENOM" id="CLU_286852_0_0_1"/>
<reference evidence="9 10" key="1">
    <citation type="journal article" date="2012" name="New Phytol.">
        <title>Insight into trade-off between wood decay and parasitism from the genome of a fungal forest pathogen.</title>
        <authorList>
            <person name="Olson A."/>
            <person name="Aerts A."/>
            <person name="Asiegbu F."/>
            <person name="Belbahri L."/>
            <person name="Bouzid O."/>
            <person name="Broberg A."/>
            <person name="Canback B."/>
            <person name="Coutinho P.M."/>
            <person name="Cullen D."/>
            <person name="Dalman K."/>
            <person name="Deflorio G."/>
            <person name="van Diepen L.T."/>
            <person name="Dunand C."/>
            <person name="Duplessis S."/>
            <person name="Durling M."/>
            <person name="Gonthier P."/>
            <person name="Grimwood J."/>
            <person name="Fossdal C.G."/>
            <person name="Hansson D."/>
            <person name="Henrissat B."/>
            <person name="Hietala A."/>
            <person name="Himmelstrand K."/>
            <person name="Hoffmeister D."/>
            <person name="Hogberg N."/>
            <person name="James T.Y."/>
            <person name="Karlsson M."/>
            <person name="Kohler A."/>
            <person name="Kues U."/>
            <person name="Lee Y.H."/>
            <person name="Lin Y.C."/>
            <person name="Lind M."/>
            <person name="Lindquist E."/>
            <person name="Lombard V."/>
            <person name="Lucas S."/>
            <person name="Lunden K."/>
            <person name="Morin E."/>
            <person name="Murat C."/>
            <person name="Park J."/>
            <person name="Raffaello T."/>
            <person name="Rouze P."/>
            <person name="Salamov A."/>
            <person name="Schmutz J."/>
            <person name="Solheim H."/>
            <person name="Stahlberg J."/>
            <person name="Velez H."/>
            <person name="de Vries R.P."/>
            <person name="Wiebenga A."/>
            <person name="Woodward S."/>
            <person name="Yakovlev I."/>
            <person name="Garbelotto M."/>
            <person name="Martin F."/>
            <person name="Grigoriev I.V."/>
            <person name="Stenlid J."/>
        </authorList>
    </citation>
    <scope>NUCLEOTIDE SEQUENCE [LARGE SCALE GENOMIC DNA]</scope>
    <source>
        <strain evidence="9 10">TC 32-1</strain>
    </source>
</reference>
<evidence type="ECO:0000256" key="2">
    <source>
        <dbReference type="ARBA" id="ARBA00010337"/>
    </source>
</evidence>
<evidence type="ECO:0008006" key="11">
    <source>
        <dbReference type="Google" id="ProtNLM"/>
    </source>
</evidence>
<keyword evidence="3" id="KW-0963">Cytoplasm</keyword>
<dbReference type="Pfam" id="PF04130">
    <property type="entry name" value="GCP_C_terminal"/>
    <property type="match status" value="1"/>
</dbReference>
<dbReference type="PANTHER" id="PTHR19302:SF33">
    <property type="entry name" value="GAMMA-TUBULIN COMPLEX COMPONENT 5"/>
    <property type="match status" value="1"/>
</dbReference>
<feature type="compositionally biased region" description="Polar residues" evidence="6">
    <location>
        <begin position="70"/>
        <end position="93"/>
    </location>
</feature>
<feature type="compositionally biased region" description="Polar residues" evidence="6">
    <location>
        <begin position="1"/>
        <end position="20"/>
    </location>
</feature>
<dbReference type="GO" id="GO:0051321">
    <property type="term" value="P:meiotic cell cycle"/>
    <property type="evidence" value="ECO:0007669"/>
    <property type="project" value="TreeGrafter"/>
</dbReference>
<dbReference type="STRING" id="747525.W4KEC7"/>
<dbReference type="InterPro" id="IPR041470">
    <property type="entry name" value="GCP_N"/>
</dbReference>
<evidence type="ECO:0000259" key="8">
    <source>
        <dbReference type="Pfam" id="PF17681"/>
    </source>
</evidence>
<dbReference type="GO" id="GO:0031122">
    <property type="term" value="P:cytoplasmic microtubule organization"/>
    <property type="evidence" value="ECO:0007669"/>
    <property type="project" value="TreeGrafter"/>
</dbReference>
<comment type="similarity">
    <text evidence="2">Belongs to the TUBGCP family.</text>
</comment>
<dbReference type="GO" id="GO:0000278">
    <property type="term" value="P:mitotic cell cycle"/>
    <property type="evidence" value="ECO:0007669"/>
    <property type="project" value="TreeGrafter"/>
</dbReference>
<dbReference type="InterPro" id="IPR059169">
    <property type="entry name" value="GCP5_N_ext"/>
</dbReference>